<evidence type="ECO:0000256" key="1">
    <source>
        <dbReference type="SAM" id="MobiDB-lite"/>
    </source>
</evidence>
<name>A0AAD7VT15_9ASCO</name>
<feature type="compositionally biased region" description="Basic and acidic residues" evidence="1">
    <location>
        <begin position="704"/>
        <end position="722"/>
    </location>
</feature>
<dbReference type="GO" id="GO:0003677">
    <property type="term" value="F:DNA binding"/>
    <property type="evidence" value="ECO:0007669"/>
    <property type="project" value="TreeGrafter"/>
</dbReference>
<feature type="compositionally biased region" description="Basic residues" evidence="1">
    <location>
        <begin position="751"/>
        <end position="764"/>
    </location>
</feature>
<gene>
    <name evidence="2" type="ORF">POJ06DRAFT_252172</name>
</gene>
<protein>
    <recommendedName>
        <fullName evidence="4">ATPase AAA-type core domain-containing protein</fullName>
    </recommendedName>
</protein>
<feature type="compositionally biased region" description="Basic residues" evidence="1">
    <location>
        <begin position="156"/>
        <end position="169"/>
    </location>
</feature>
<dbReference type="AlphaFoldDB" id="A0AAD7VT15"/>
<accession>A0AAD7VT15</accession>
<organism evidence="2 3">
    <name type="scientific">Lipomyces tetrasporus</name>
    <dbReference type="NCBI Taxonomy" id="54092"/>
    <lineage>
        <taxon>Eukaryota</taxon>
        <taxon>Fungi</taxon>
        <taxon>Dikarya</taxon>
        <taxon>Ascomycota</taxon>
        <taxon>Saccharomycotina</taxon>
        <taxon>Lipomycetes</taxon>
        <taxon>Lipomycetales</taxon>
        <taxon>Lipomycetaceae</taxon>
        <taxon>Lipomyces</taxon>
    </lineage>
</organism>
<feature type="region of interest" description="Disordered" evidence="1">
    <location>
        <begin position="275"/>
        <end position="357"/>
    </location>
</feature>
<feature type="compositionally biased region" description="Polar residues" evidence="1">
    <location>
        <begin position="451"/>
        <end position="468"/>
    </location>
</feature>
<feature type="region of interest" description="Disordered" evidence="1">
    <location>
        <begin position="100"/>
        <end position="194"/>
    </location>
</feature>
<proteinExistence type="predicted"/>
<dbReference type="PANTHER" id="PTHR23389">
    <property type="entry name" value="CHROMOSOME TRANSMISSION FIDELITY FACTOR 18"/>
    <property type="match status" value="1"/>
</dbReference>
<feature type="region of interest" description="Disordered" evidence="1">
    <location>
        <begin position="211"/>
        <end position="250"/>
    </location>
</feature>
<comment type="caution">
    <text evidence="2">The sequence shown here is derived from an EMBL/GenBank/DDBJ whole genome shotgun (WGS) entry which is preliminary data.</text>
</comment>
<feature type="compositionally biased region" description="Low complexity" evidence="1">
    <location>
        <begin position="216"/>
        <end position="234"/>
    </location>
</feature>
<dbReference type="Gene3D" id="3.40.50.300">
    <property type="entry name" value="P-loop containing nucleotide triphosphate hydrolases"/>
    <property type="match status" value="1"/>
</dbReference>
<feature type="compositionally biased region" description="Low complexity" evidence="1">
    <location>
        <begin position="241"/>
        <end position="250"/>
    </location>
</feature>
<feature type="compositionally biased region" description="Polar residues" evidence="1">
    <location>
        <begin position="50"/>
        <end position="70"/>
    </location>
</feature>
<feature type="region of interest" description="Disordered" evidence="1">
    <location>
        <begin position="448"/>
        <end position="468"/>
    </location>
</feature>
<keyword evidence="3" id="KW-1185">Reference proteome</keyword>
<dbReference type="GeneID" id="80882655"/>
<evidence type="ECO:0008006" key="4">
    <source>
        <dbReference type="Google" id="ProtNLM"/>
    </source>
</evidence>
<feature type="region of interest" description="Disordered" evidence="1">
    <location>
        <begin position="691"/>
        <end position="767"/>
    </location>
</feature>
<sequence>MENKKRGGQRRSLVQAGLSFMNAPTPPSLAASRRGASKILEGDGFDAEMRTQTGGPMTRSISQTTAGNDNIKSETIHDSKVANAKVGDIKMDDIMDEIEDVSSDAEESRPKNKNRLTLARVLTRDNSVFVPEQLDEDPVPSMSEDSLGEHEPARNWGRKKRTSTKRSKRPSTSTDVSELDKKSRRSTKKTKISHPQFNTLFKLWKPSGTLIGASPLDTNNDSTTSGSSSTSLLSPEQLCEATTSTAAAHASPGIVKLKVPRLFLQGLRLSSRSALSTKALHDRESPQDPSPKKQKARRKAFTLTSDDEVDSPEFASKRRPAQREQNPSVVQILKDDSISPPTPPKSTDSGDDEGNSARDISMSIIGQAMKREQQRKPLHPFFLKNRQDPPKPVDASAELSATDADLSDGKTILRCSDHVRRFVSQTNGVKKPIHPFFLGSKARASAASLVDDSSPQSDNSGYDTEAVNSSVKEGRTSLAYSFGKSVGTLPSSAIPPAWPSRANRHVIYQDPIVAELSNARKNKSYSHSRRRKMKMAEVHIPKSEDVVEKLLRGLFLYERSAGRDNLLPFPTRHLMTSGDLQVLALQHVDLTRHPYLEYLYRECLPHQSAFDKADFEVQMWSAKYTPVRSIHSAVSNDSALLVRKWLSARTDEAMDRSNTLRIASMRSMQRRQKFDDLDGFICSDEDERPKIELDPISSSDDDYERSTDVRIQDTKNGDRGSSTEDDEEMVDSHRHSARRSKRLQISTKPNRVSRLRPKTARPSRHSNVLVLTGASSTFKTASVYAAAAELEYFVFEIHAGQKRSGKDILDQVGEMSQSHLVHHKSIAAGNRDTPVFKQKSLVLVEDVDTLYDEDKAFWPSLVKFIETSKRPVILTCTDKALVPADLLEANPGSLLEFAPCNLDIATDMLWMISLCEGHLLPKPDVRELLRFKDGDIRAALAQLQFWCQMAVGDPRKGLSWVLIRPRDASYEGFRKIRVISENTFTRGLLQHSMKQRLPVMAVPGNEEDVAMTDASRIASHAVNLRVLEAAYDLLSSADLWRSNMHTLFEVPLIPDNDELFVDPWQPGDMTLGCPVVASELQRVVEPCDYEFRMADMADSLAKSYLDAQGLCMYA</sequence>
<dbReference type="SUPFAM" id="SSF52540">
    <property type="entry name" value="P-loop containing nucleoside triphosphate hydrolases"/>
    <property type="match status" value="1"/>
</dbReference>
<dbReference type="RefSeq" id="XP_056043704.1">
    <property type="nucleotide sequence ID" value="XM_056187489.1"/>
</dbReference>
<evidence type="ECO:0000313" key="2">
    <source>
        <dbReference type="EMBL" id="KAJ8100254.1"/>
    </source>
</evidence>
<dbReference type="EMBL" id="JARPMG010000005">
    <property type="protein sequence ID" value="KAJ8100254.1"/>
    <property type="molecule type" value="Genomic_DNA"/>
</dbReference>
<dbReference type="GO" id="GO:0005634">
    <property type="term" value="C:nucleus"/>
    <property type="evidence" value="ECO:0007669"/>
    <property type="project" value="TreeGrafter"/>
</dbReference>
<dbReference type="PANTHER" id="PTHR23389:SF21">
    <property type="entry name" value="ATPASE FAMILY AAA DOMAIN-CONTAINING PROTEIN 5"/>
    <property type="match status" value="1"/>
</dbReference>
<feature type="compositionally biased region" description="Basic residues" evidence="1">
    <location>
        <begin position="182"/>
        <end position="192"/>
    </location>
</feature>
<dbReference type="Proteomes" id="UP001217417">
    <property type="component" value="Unassembled WGS sequence"/>
</dbReference>
<dbReference type="InterPro" id="IPR027417">
    <property type="entry name" value="P-loop_NTPase"/>
</dbReference>
<reference evidence="2" key="1">
    <citation type="submission" date="2023-03" db="EMBL/GenBank/DDBJ databases">
        <title>Near-Complete genome sequence of Lipomyces tetrasporous NRRL Y-64009, an oleaginous yeast capable of growing on lignocellulosic hydrolysates.</title>
        <authorList>
            <consortium name="Lawrence Berkeley National Laboratory"/>
            <person name="Jagtap S.S."/>
            <person name="Liu J.-J."/>
            <person name="Walukiewicz H.E."/>
            <person name="Pangilinan J."/>
            <person name="Lipzen A."/>
            <person name="Ahrendt S."/>
            <person name="Koriabine M."/>
            <person name="Cobaugh K."/>
            <person name="Salamov A."/>
            <person name="Yoshinaga Y."/>
            <person name="Ng V."/>
            <person name="Daum C."/>
            <person name="Grigoriev I.V."/>
            <person name="Slininger P.J."/>
            <person name="Dien B.S."/>
            <person name="Jin Y.-S."/>
            <person name="Rao C.V."/>
        </authorList>
    </citation>
    <scope>NUCLEOTIDE SEQUENCE</scope>
    <source>
        <strain evidence="2">NRRL Y-64009</strain>
    </source>
</reference>
<feature type="region of interest" description="Disordered" evidence="1">
    <location>
        <begin position="1"/>
        <end position="72"/>
    </location>
</feature>
<evidence type="ECO:0000313" key="3">
    <source>
        <dbReference type="Proteomes" id="UP001217417"/>
    </source>
</evidence>